<accession>A0A9P6SRN8</accession>
<evidence type="ECO:0000313" key="2">
    <source>
        <dbReference type="Proteomes" id="UP000703661"/>
    </source>
</evidence>
<name>A0A9P6SRN8_9FUNG</name>
<gene>
    <name evidence="1" type="ORF">BGZ80_007995</name>
</gene>
<feature type="non-terminal residue" evidence="1">
    <location>
        <position position="1"/>
    </location>
</feature>
<reference evidence="1" key="1">
    <citation type="journal article" date="2020" name="Fungal Divers.">
        <title>Resolving the Mortierellaceae phylogeny through synthesis of multi-gene phylogenetics and phylogenomics.</title>
        <authorList>
            <person name="Vandepol N."/>
            <person name="Liber J."/>
            <person name="Desiro A."/>
            <person name="Na H."/>
            <person name="Kennedy M."/>
            <person name="Barry K."/>
            <person name="Grigoriev I.V."/>
            <person name="Miller A.N."/>
            <person name="O'Donnell K."/>
            <person name="Stajich J.E."/>
            <person name="Bonito G."/>
        </authorList>
    </citation>
    <scope>NUCLEOTIDE SEQUENCE</scope>
    <source>
        <strain evidence="1">NRRL 2769</strain>
    </source>
</reference>
<protein>
    <recommendedName>
        <fullName evidence="3">ATP-dependent DNA helicase</fullName>
    </recommendedName>
</protein>
<dbReference type="Proteomes" id="UP000703661">
    <property type="component" value="Unassembled WGS sequence"/>
</dbReference>
<sequence>VKQNLQKEPFTQYLLRIGDGREPTEKSKSHRDYIKIPDEYIFNPPEAMRGGKSLEECLIEEVYRNIKYDELASEILQNRAILTSLNKNVDKLNDMATEMLFSGPSRCYKATNTPRGERAANISQ</sequence>
<dbReference type="EMBL" id="JAAAID010004200">
    <property type="protein sequence ID" value="KAF9993923.1"/>
    <property type="molecule type" value="Genomic_DNA"/>
</dbReference>
<dbReference type="AlphaFoldDB" id="A0A9P6SRN8"/>
<keyword evidence="2" id="KW-1185">Reference proteome</keyword>
<evidence type="ECO:0000313" key="1">
    <source>
        <dbReference type="EMBL" id="KAF9993923.1"/>
    </source>
</evidence>
<proteinExistence type="predicted"/>
<evidence type="ECO:0008006" key="3">
    <source>
        <dbReference type="Google" id="ProtNLM"/>
    </source>
</evidence>
<organism evidence="1 2">
    <name type="scientific">Entomortierella chlamydospora</name>
    <dbReference type="NCBI Taxonomy" id="101097"/>
    <lineage>
        <taxon>Eukaryota</taxon>
        <taxon>Fungi</taxon>
        <taxon>Fungi incertae sedis</taxon>
        <taxon>Mucoromycota</taxon>
        <taxon>Mortierellomycotina</taxon>
        <taxon>Mortierellomycetes</taxon>
        <taxon>Mortierellales</taxon>
        <taxon>Mortierellaceae</taxon>
        <taxon>Entomortierella</taxon>
    </lineage>
</organism>
<comment type="caution">
    <text evidence="1">The sequence shown here is derived from an EMBL/GenBank/DDBJ whole genome shotgun (WGS) entry which is preliminary data.</text>
</comment>